<dbReference type="AlphaFoldDB" id="A0A0U9H7T0"/>
<keyword evidence="1" id="KW-0489">Methyltransferase</keyword>
<dbReference type="GO" id="GO:0008168">
    <property type="term" value="F:methyltransferase activity"/>
    <property type="evidence" value="ECO:0007669"/>
    <property type="project" value="UniProtKB-KW"/>
</dbReference>
<name>A0A0U9H7T0_9BACI</name>
<organism evidence="1 2">
    <name type="scientific">Oceanobacillus picturae</name>
    <dbReference type="NCBI Taxonomy" id="171693"/>
    <lineage>
        <taxon>Bacteria</taxon>
        <taxon>Bacillati</taxon>
        <taxon>Bacillota</taxon>
        <taxon>Bacilli</taxon>
        <taxon>Bacillales</taxon>
        <taxon>Bacillaceae</taxon>
        <taxon>Oceanobacillus</taxon>
    </lineage>
</organism>
<dbReference type="EMBL" id="BBXV01000027">
    <property type="protein sequence ID" value="GAQ18427.1"/>
    <property type="molecule type" value="Genomic_DNA"/>
</dbReference>
<dbReference type="RefSeq" id="WP_202968605.1">
    <property type="nucleotide sequence ID" value="NZ_BBXV01000027.1"/>
</dbReference>
<comment type="caution">
    <text evidence="1">The sequence shown here is derived from an EMBL/GenBank/DDBJ whole genome shotgun (WGS) entry which is preliminary data.</text>
</comment>
<dbReference type="Proteomes" id="UP000052946">
    <property type="component" value="Unassembled WGS sequence"/>
</dbReference>
<gene>
    <name evidence="1" type="ORF">OPHB3_2367</name>
</gene>
<proteinExistence type="predicted"/>
<reference evidence="1 2" key="2">
    <citation type="journal article" date="2016" name="Genome Announc.">
        <title>Draft Genome Sequence of Oceanobacillus picturae Heshi-B3, Isolated from Fermented Rice Bran in a Traditional Japanese Seafood Dish.</title>
        <authorList>
            <person name="Akuzawa S."/>
            <person name="Nagaoka J."/>
            <person name="Kanekatsu M."/>
            <person name="Kanesaki Y."/>
            <person name="Suzuki T."/>
        </authorList>
    </citation>
    <scope>NUCLEOTIDE SEQUENCE [LARGE SCALE GENOMIC DNA]</scope>
    <source>
        <strain evidence="1 2">Heshi-B3</strain>
    </source>
</reference>
<sequence>METSIDEKESMNIKVSEAAKILGKSEQFVRIGLQRDILPIGIAIQMSSKWTYHISPKLLKEYVGGELSI</sequence>
<dbReference type="GO" id="GO:0032259">
    <property type="term" value="P:methylation"/>
    <property type="evidence" value="ECO:0007669"/>
    <property type="project" value="UniProtKB-KW"/>
</dbReference>
<reference evidence="2" key="1">
    <citation type="submission" date="2015-07" db="EMBL/GenBank/DDBJ databases">
        <title>Draft Genome Sequence of Oceanobacillus picturae Heshi-B3 that Was Isolated from Fermented Rice Bran with Aging Salted Mackerel, Which Was Named Heshiko as Traditional Fermented Seafood in Japan.</title>
        <authorList>
            <person name="Akuzawa S."/>
            <person name="Nakagawa J."/>
            <person name="Kanekatsu T."/>
            <person name="Kanesaki Y."/>
            <person name="Suzuki T."/>
        </authorList>
    </citation>
    <scope>NUCLEOTIDE SEQUENCE [LARGE SCALE GENOMIC DNA]</scope>
    <source>
        <strain evidence="2">Heshi-B3</strain>
    </source>
</reference>
<evidence type="ECO:0000313" key="1">
    <source>
        <dbReference type="EMBL" id="GAQ18427.1"/>
    </source>
</evidence>
<evidence type="ECO:0000313" key="2">
    <source>
        <dbReference type="Proteomes" id="UP000052946"/>
    </source>
</evidence>
<protein>
    <submittedName>
        <fullName evidence="1">Modification methylase SinI</fullName>
    </submittedName>
</protein>
<accession>A0A0U9H7T0</accession>
<keyword evidence="1" id="KW-0808">Transferase</keyword>